<dbReference type="InterPro" id="IPR029062">
    <property type="entry name" value="Class_I_gatase-like"/>
</dbReference>
<proteinExistence type="predicted"/>
<dbReference type="Gene3D" id="3.40.50.880">
    <property type="match status" value="1"/>
</dbReference>
<accession>A0A9X1D5V2</accession>
<keyword evidence="3" id="KW-1185">Reference proteome</keyword>
<dbReference type="SUPFAM" id="SSF52317">
    <property type="entry name" value="Class I glutamine amidotransferase-like"/>
    <property type="match status" value="1"/>
</dbReference>
<name>A0A9X1D5V2_9HYPH</name>
<dbReference type="RefSeq" id="WP_214391518.1">
    <property type="nucleotide sequence ID" value="NZ_JAFLWW010000005.1"/>
</dbReference>
<dbReference type="Pfam" id="PF01965">
    <property type="entry name" value="DJ-1_PfpI"/>
    <property type="match status" value="1"/>
</dbReference>
<dbReference type="InterPro" id="IPR002818">
    <property type="entry name" value="DJ-1/PfpI"/>
</dbReference>
<evidence type="ECO:0000313" key="3">
    <source>
        <dbReference type="Proteomes" id="UP001138921"/>
    </source>
</evidence>
<dbReference type="EMBL" id="JAFLWW010000005">
    <property type="protein sequence ID" value="MBT1157577.1"/>
    <property type="molecule type" value="Genomic_DNA"/>
</dbReference>
<dbReference type="Proteomes" id="UP001138921">
    <property type="component" value="Unassembled WGS sequence"/>
</dbReference>
<evidence type="ECO:0000313" key="2">
    <source>
        <dbReference type="EMBL" id="MBT1157577.1"/>
    </source>
</evidence>
<feature type="domain" description="DJ-1/PfpI" evidence="1">
    <location>
        <begin position="6"/>
        <end position="171"/>
    </location>
</feature>
<dbReference type="AlphaFoldDB" id="A0A9X1D5V2"/>
<comment type="caution">
    <text evidence="2">The sequence shown here is derived from an EMBL/GenBank/DDBJ whole genome shotgun (WGS) entry which is preliminary data.</text>
</comment>
<reference evidence="2" key="1">
    <citation type="journal article" date="2021" name="Microorganisms">
        <title>Phylogenomic Reconstruction and Metabolic Potential of the Genus Aminobacter.</title>
        <authorList>
            <person name="Artuso I."/>
            <person name="Turrini P."/>
            <person name="Pirolo M."/>
            <person name="Lugli G.A."/>
            <person name="Ventura M."/>
            <person name="Visca P."/>
        </authorList>
    </citation>
    <scope>NUCLEOTIDE SEQUENCE</scope>
    <source>
        <strain evidence="2">LMG 26462</strain>
    </source>
</reference>
<gene>
    <name evidence="2" type="ORF">J1C56_18450</name>
</gene>
<reference evidence="2" key="2">
    <citation type="submission" date="2021-03" db="EMBL/GenBank/DDBJ databases">
        <authorList>
            <person name="Artuso I."/>
            <person name="Turrini P."/>
            <person name="Pirolo M."/>
            <person name="Lugli G.A."/>
            <person name="Ventura M."/>
            <person name="Visca P."/>
        </authorList>
    </citation>
    <scope>NUCLEOTIDE SEQUENCE</scope>
    <source>
        <strain evidence="2">LMG 26462</strain>
    </source>
</reference>
<sequence>MTAPKTIGVLFIEGYADWEYGLLAASAVEWFGSRAVAISPHGSPLTSIAGFSLSPTRGADPLENNDLDAVAVIGSDGWTAKDAPDVSPLLKAVAARGGVVGGICAGTLALARAGLFEGVSHTSNGRDWILGHEPAYAGSAAYQDVPHAVADNNVVSAPGSAPGTFAAAFLETLFPEQVDQIAGMRAMFAREHATVAPEHGDVS</sequence>
<protein>
    <submittedName>
        <fullName evidence="2">DJ-1/PfpI family protein</fullName>
    </submittedName>
</protein>
<evidence type="ECO:0000259" key="1">
    <source>
        <dbReference type="Pfam" id="PF01965"/>
    </source>
</evidence>
<organism evidence="2 3">
    <name type="scientific">Aminobacter anthyllidis</name>
    <dbReference type="NCBI Taxonomy" id="1035067"/>
    <lineage>
        <taxon>Bacteria</taxon>
        <taxon>Pseudomonadati</taxon>
        <taxon>Pseudomonadota</taxon>
        <taxon>Alphaproteobacteria</taxon>
        <taxon>Hyphomicrobiales</taxon>
        <taxon>Phyllobacteriaceae</taxon>
        <taxon>Aminobacter</taxon>
    </lineage>
</organism>